<sequence>MRDLAHRPFNLRDIMFRKKHKTKQAEVFPKTLAEFGYYIKPEGSIRSLQSDSAYEYKVRERDQPYNEARYEAFIALINDMVIQRIQQPPLNLVKASVPSNVELDSTTPHACIFMTKDALTTTDKLLVLVPGSQVNAGIWSRRIMCDENINEGSMLTTCYKAVKAGFEIIITNPNANYWSNDKAYIKRTGANCITIPGTETPEEHVEHVFSHYLKAAPASRVAIMGQGWAGHLIGEQLNNNFDLFKDKVKAIALADSVHSRDLIEGDEKRVYLFEKVANWMTSAEDKKGEIIRDPRFGCTCISAGVEISDFALPTSLDDMFQFYRRQFGEETASDDEGSVEEELITDAARQAMDQEKLEELQEFVTVVDKDNTVAFD</sequence>
<dbReference type="PANTHER" id="PTHR21357">
    <property type="entry name" value="FAM172 FAMILY PROTEIN HOMOLOG CG10038"/>
    <property type="match status" value="1"/>
</dbReference>
<evidence type="ECO:0000259" key="1">
    <source>
        <dbReference type="Pfam" id="PF22749"/>
    </source>
</evidence>
<dbReference type="Proteomes" id="UP000654370">
    <property type="component" value="Unassembled WGS sequence"/>
</dbReference>
<dbReference type="OrthoDB" id="421951at2759"/>
<keyword evidence="3" id="KW-1185">Reference proteome</keyword>
<dbReference type="EMBL" id="JAEPQZ010000020">
    <property type="protein sequence ID" value="KAG2171589.1"/>
    <property type="molecule type" value="Genomic_DNA"/>
</dbReference>
<gene>
    <name evidence="2" type="ORF">INT43_008315</name>
</gene>
<proteinExistence type="predicted"/>
<dbReference type="InterPro" id="IPR048263">
    <property type="entry name" value="Arb2"/>
</dbReference>
<dbReference type="AlphaFoldDB" id="A0A8H7PDC0"/>
<reference evidence="2" key="1">
    <citation type="submission" date="2020-12" db="EMBL/GenBank/DDBJ databases">
        <title>Metabolic potential, ecology and presence of endohyphal bacteria is reflected in genomic diversity of Mucoromycotina.</title>
        <authorList>
            <person name="Muszewska A."/>
            <person name="Okrasinska A."/>
            <person name="Steczkiewicz K."/>
            <person name="Drgas O."/>
            <person name="Orlowska M."/>
            <person name="Perlinska-Lenart U."/>
            <person name="Aleksandrzak-Piekarczyk T."/>
            <person name="Szatraj K."/>
            <person name="Zielenkiewicz U."/>
            <person name="Pilsyk S."/>
            <person name="Malc E."/>
            <person name="Mieczkowski P."/>
            <person name="Kruszewska J.S."/>
            <person name="Biernat P."/>
            <person name="Pawlowska J."/>
        </authorList>
    </citation>
    <scope>NUCLEOTIDE SEQUENCE</scope>
    <source>
        <strain evidence="2">WA0000067209</strain>
    </source>
</reference>
<dbReference type="InterPro" id="IPR053858">
    <property type="entry name" value="Arb2_dom"/>
</dbReference>
<dbReference type="GO" id="GO:0035197">
    <property type="term" value="F:siRNA binding"/>
    <property type="evidence" value="ECO:0007669"/>
    <property type="project" value="TreeGrafter"/>
</dbReference>
<dbReference type="GO" id="GO:0005634">
    <property type="term" value="C:nucleus"/>
    <property type="evidence" value="ECO:0007669"/>
    <property type="project" value="TreeGrafter"/>
</dbReference>
<evidence type="ECO:0000313" key="2">
    <source>
        <dbReference type="EMBL" id="KAG2171589.1"/>
    </source>
</evidence>
<evidence type="ECO:0000313" key="3">
    <source>
        <dbReference type="Proteomes" id="UP000654370"/>
    </source>
</evidence>
<dbReference type="GO" id="GO:0031048">
    <property type="term" value="P:regulatory ncRNA-mediated heterochromatin formation"/>
    <property type="evidence" value="ECO:0007669"/>
    <property type="project" value="TreeGrafter"/>
</dbReference>
<dbReference type="PANTHER" id="PTHR21357:SF4">
    <property type="entry name" value="FAM172 FAMILY PROTEIN HOMOLOG CG10038"/>
    <property type="match status" value="1"/>
</dbReference>
<accession>A0A8H7PDC0</accession>
<comment type="caution">
    <text evidence="2">The sequence shown here is derived from an EMBL/GenBank/DDBJ whole genome shotgun (WGS) entry which is preliminary data.</text>
</comment>
<name>A0A8H7PDC0_MORIS</name>
<dbReference type="Pfam" id="PF22749">
    <property type="entry name" value="Arb2"/>
    <property type="match status" value="1"/>
</dbReference>
<protein>
    <recommendedName>
        <fullName evidence="1">Arb2 domain-containing protein</fullName>
    </recommendedName>
</protein>
<organism evidence="2 3">
    <name type="scientific">Mortierella isabellina</name>
    <name type="common">Filamentous fungus</name>
    <name type="synonym">Umbelopsis isabellina</name>
    <dbReference type="NCBI Taxonomy" id="91625"/>
    <lineage>
        <taxon>Eukaryota</taxon>
        <taxon>Fungi</taxon>
        <taxon>Fungi incertae sedis</taxon>
        <taxon>Mucoromycota</taxon>
        <taxon>Mucoromycotina</taxon>
        <taxon>Umbelopsidomycetes</taxon>
        <taxon>Umbelopsidales</taxon>
        <taxon>Umbelopsidaceae</taxon>
        <taxon>Umbelopsis</taxon>
    </lineage>
</organism>
<feature type="domain" description="Arb2" evidence="1">
    <location>
        <begin position="28"/>
        <end position="285"/>
    </location>
</feature>